<keyword evidence="3" id="KW-1185">Reference proteome</keyword>
<dbReference type="AlphaFoldDB" id="A0AAE1GV34"/>
<protein>
    <submittedName>
        <fullName evidence="2">7.4 kDa protein in Gp54-alt intergenic region</fullName>
    </submittedName>
</protein>
<feature type="region of interest" description="Disordered" evidence="1">
    <location>
        <begin position="1"/>
        <end position="73"/>
    </location>
</feature>
<accession>A0AAE1GV34</accession>
<reference evidence="2" key="1">
    <citation type="submission" date="2021-07" db="EMBL/GenBank/DDBJ databases">
        <authorList>
            <person name="Catto M.A."/>
            <person name="Jacobson A."/>
            <person name="Kennedy G."/>
            <person name="Labadie P."/>
            <person name="Hunt B.G."/>
            <person name="Srinivasan R."/>
        </authorList>
    </citation>
    <scope>NUCLEOTIDE SEQUENCE</scope>
    <source>
        <strain evidence="2">PL_HMW_Pooled</strain>
        <tissue evidence="2">Head</tissue>
    </source>
</reference>
<feature type="compositionally biased region" description="Basic and acidic residues" evidence="1">
    <location>
        <begin position="17"/>
        <end position="35"/>
    </location>
</feature>
<proteinExistence type="predicted"/>
<feature type="compositionally biased region" description="Basic and acidic residues" evidence="1">
    <location>
        <begin position="43"/>
        <end position="54"/>
    </location>
</feature>
<name>A0AAE1GV34_9NEOP</name>
<sequence>MGQESGSSTNQPTKQLAKTEHTYDARKHSQREEYSRGGARSDALCRRLGEIREKDDDDVDDAPANSGGAHRVQTGFDLKLSEVKYENFGSNGLGDIHR</sequence>
<dbReference type="Proteomes" id="UP001219518">
    <property type="component" value="Unassembled WGS sequence"/>
</dbReference>
<feature type="compositionally biased region" description="Polar residues" evidence="1">
    <location>
        <begin position="1"/>
        <end position="16"/>
    </location>
</feature>
<reference evidence="2" key="2">
    <citation type="journal article" date="2023" name="BMC Genomics">
        <title>Pest status, molecular evolution, and epigenetic factors derived from the genome assembly of Frankliniella fusca, a thysanopteran phytovirus vector.</title>
        <authorList>
            <person name="Catto M.A."/>
            <person name="Labadie P.E."/>
            <person name="Jacobson A.L."/>
            <person name="Kennedy G.G."/>
            <person name="Srinivasan R."/>
            <person name="Hunt B.G."/>
        </authorList>
    </citation>
    <scope>NUCLEOTIDE SEQUENCE</scope>
    <source>
        <strain evidence="2">PL_HMW_Pooled</strain>
    </source>
</reference>
<dbReference type="EMBL" id="JAHWGI010000100">
    <property type="protein sequence ID" value="KAK3909428.1"/>
    <property type="molecule type" value="Genomic_DNA"/>
</dbReference>
<organism evidence="2 3">
    <name type="scientific">Frankliniella fusca</name>
    <dbReference type="NCBI Taxonomy" id="407009"/>
    <lineage>
        <taxon>Eukaryota</taxon>
        <taxon>Metazoa</taxon>
        <taxon>Ecdysozoa</taxon>
        <taxon>Arthropoda</taxon>
        <taxon>Hexapoda</taxon>
        <taxon>Insecta</taxon>
        <taxon>Pterygota</taxon>
        <taxon>Neoptera</taxon>
        <taxon>Paraneoptera</taxon>
        <taxon>Thysanoptera</taxon>
        <taxon>Terebrantia</taxon>
        <taxon>Thripoidea</taxon>
        <taxon>Thripidae</taxon>
        <taxon>Frankliniella</taxon>
    </lineage>
</organism>
<evidence type="ECO:0000313" key="3">
    <source>
        <dbReference type="Proteomes" id="UP001219518"/>
    </source>
</evidence>
<evidence type="ECO:0000313" key="2">
    <source>
        <dbReference type="EMBL" id="KAK3909428.1"/>
    </source>
</evidence>
<comment type="caution">
    <text evidence="2">The sequence shown here is derived from an EMBL/GenBank/DDBJ whole genome shotgun (WGS) entry which is preliminary data.</text>
</comment>
<evidence type="ECO:0000256" key="1">
    <source>
        <dbReference type="SAM" id="MobiDB-lite"/>
    </source>
</evidence>
<gene>
    <name evidence="2" type="ORF">KUF71_019483</name>
</gene>